<reference evidence="2 3" key="1">
    <citation type="submission" date="2017-09" db="EMBL/GenBank/DDBJ databases">
        <title>Large-scale bioinformatics analysis of Bacillus genomes uncovers conserved roles of natural products in bacterial physiology.</title>
        <authorList>
            <consortium name="Agbiome Team Llc"/>
            <person name="Bleich R.M."/>
            <person name="Grubbs K.J."/>
            <person name="Santa Maria K.C."/>
            <person name="Allen S.E."/>
            <person name="Farag S."/>
            <person name="Shank E.A."/>
            <person name="Bowers A."/>
        </authorList>
    </citation>
    <scope>NUCLEOTIDE SEQUENCE [LARGE SCALE GENOMIC DNA]</scope>
    <source>
        <strain evidence="2 3">AFS044250</strain>
    </source>
</reference>
<proteinExistence type="predicted"/>
<dbReference type="AlphaFoldDB" id="A0A2C4Q516"/>
<protein>
    <recommendedName>
        <fullName evidence="4">N-acetylmuramoyl-L-alanine amidase</fullName>
    </recommendedName>
</protein>
<dbReference type="EMBL" id="NUSQ01000190">
    <property type="protein sequence ID" value="PHD59532.1"/>
    <property type="molecule type" value="Genomic_DNA"/>
</dbReference>
<dbReference type="Proteomes" id="UP000225997">
    <property type="component" value="Unassembled WGS sequence"/>
</dbReference>
<accession>A0A2C4Q516</accession>
<name>A0A2C4Q516_9BACI</name>
<dbReference type="InterPro" id="IPR018337">
    <property type="entry name" value="Cell_wall/Cho-bd_repeat"/>
</dbReference>
<evidence type="ECO:0000313" key="2">
    <source>
        <dbReference type="EMBL" id="PHD59532.1"/>
    </source>
</evidence>
<sequence length="54" mass="6565">MNFLQTRKFLYKCKRRTGWQNIGGKWYHFSVSGRMENGHLYEGNNTYYVNYPPL</sequence>
<organism evidence="2 3">
    <name type="scientific">Bacillus toyonensis</name>
    <dbReference type="NCBI Taxonomy" id="155322"/>
    <lineage>
        <taxon>Bacteria</taxon>
        <taxon>Bacillati</taxon>
        <taxon>Bacillota</taxon>
        <taxon>Bacilli</taxon>
        <taxon>Bacillales</taxon>
        <taxon>Bacillaceae</taxon>
        <taxon>Bacillus</taxon>
        <taxon>Bacillus cereus group</taxon>
    </lineage>
</organism>
<evidence type="ECO:0000256" key="1">
    <source>
        <dbReference type="ARBA" id="ARBA00022737"/>
    </source>
</evidence>
<evidence type="ECO:0008006" key="4">
    <source>
        <dbReference type="Google" id="ProtNLM"/>
    </source>
</evidence>
<keyword evidence="1" id="KW-0677">Repeat</keyword>
<comment type="caution">
    <text evidence="2">The sequence shown here is derived from an EMBL/GenBank/DDBJ whole genome shotgun (WGS) entry which is preliminary data.</text>
</comment>
<dbReference type="PROSITE" id="PS51170">
    <property type="entry name" value="CW"/>
    <property type="match status" value="1"/>
</dbReference>
<feature type="non-terminal residue" evidence="2">
    <location>
        <position position="54"/>
    </location>
</feature>
<gene>
    <name evidence="2" type="ORF">COF40_27910</name>
</gene>
<dbReference type="SUPFAM" id="SSF69360">
    <property type="entry name" value="Cell wall binding repeat"/>
    <property type="match status" value="1"/>
</dbReference>
<evidence type="ECO:0000313" key="3">
    <source>
        <dbReference type="Proteomes" id="UP000225997"/>
    </source>
</evidence>
<dbReference type="Gene3D" id="2.10.270.10">
    <property type="entry name" value="Cholin Binding"/>
    <property type="match status" value="1"/>
</dbReference>
<dbReference type="Pfam" id="PF19127">
    <property type="entry name" value="Choline_bind_3"/>
    <property type="match status" value="1"/>
</dbReference>